<comment type="caution">
    <text evidence="11">The sequence shown here is derived from an EMBL/GenBank/DDBJ whole genome shotgun (WGS) entry which is preliminary data.</text>
</comment>
<dbReference type="PANTHER" id="PTHR43065">
    <property type="entry name" value="SENSOR HISTIDINE KINASE"/>
    <property type="match status" value="1"/>
</dbReference>
<dbReference type="SMART" id="SM00387">
    <property type="entry name" value="HATPase_c"/>
    <property type="match status" value="1"/>
</dbReference>
<dbReference type="PROSITE" id="PS50110">
    <property type="entry name" value="RESPONSE_REGULATORY"/>
    <property type="match status" value="1"/>
</dbReference>
<dbReference type="InterPro" id="IPR013656">
    <property type="entry name" value="PAS_4"/>
</dbReference>
<dbReference type="InterPro" id="IPR001610">
    <property type="entry name" value="PAC"/>
</dbReference>
<dbReference type="InterPro" id="IPR036890">
    <property type="entry name" value="HATPase_C_sf"/>
</dbReference>
<dbReference type="SUPFAM" id="SSF55874">
    <property type="entry name" value="ATPase domain of HSP90 chaperone/DNA topoisomerase II/histidine kinase"/>
    <property type="match status" value="1"/>
</dbReference>
<dbReference type="InterPro" id="IPR003594">
    <property type="entry name" value="HATPase_dom"/>
</dbReference>
<dbReference type="NCBIfam" id="TIGR00229">
    <property type="entry name" value="sensory_box"/>
    <property type="match status" value="2"/>
</dbReference>
<dbReference type="GO" id="GO:0005524">
    <property type="term" value="F:ATP binding"/>
    <property type="evidence" value="ECO:0007669"/>
    <property type="project" value="UniProtKB-KW"/>
</dbReference>
<dbReference type="SUPFAM" id="SSF52172">
    <property type="entry name" value="CheY-like"/>
    <property type="match status" value="1"/>
</dbReference>
<dbReference type="InterPro" id="IPR005467">
    <property type="entry name" value="His_kinase_dom"/>
</dbReference>
<evidence type="ECO:0000256" key="2">
    <source>
        <dbReference type="ARBA" id="ARBA00022679"/>
    </source>
</evidence>
<feature type="domain" description="PAC" evidence="10">
    <location>
        <begin position="220"/>
        <end position="272"/>
    </location>
</feature>
<dbReference type="PROSITE" id="PS50109">
    <property type="entry name" value="HIS_KIN"/>
    <property type="match status" value="1"/>
</dbReference>
<organism evidence="11">
    <name type="scientific">marine sediment metagenome</name>
    <dbReference type="NCBI Taxonomy" id="412755"/>
    <lineage>
        <taxon>unclassified sequences</taxon>
        <taxon>metagenomes</taxon>
        <taxon>ecological metagenomes</taxon>
    </lineage>
</organism>
<dbReference type="InterPro" id="IPR001789">
    <property type="entry name" value="Sig_transdc_resp-reg_receiver"/>
</dbReference>
<dbReference type="Gene3D" id="3.30.450.20">
    <property type="entry name" value="PAS domain"/>
    <property type="match status" value="2"/>
</dbReference>
<dbReference type="InterPro" id="IPR036097">
    <property type="entry name" value="HisK_dim/P_sf"/>
</dbReference>
<proteinExistence type="predicted"/>
<dbReference type="Pfam" id="PF13426">
    <property type="entry name" value="PAS_9"/>
    <property type="match status" value="1"/>
</dbReference>
<dbReference type="SMART" id="SM00086">
    <property type="entry name" value="PAC"/>
    <property type="match status" value="1"/>
</dbReference>
<dbReference type="InterPro" id="IPR000014">
    <property type="entry name" value="PAS"/>
</dbReference>
<evidence type="ECO:0000313" key="11">
    <source>
        <dbReference type="EMBL" id="KKM21997.1"/>
    </source>
</evidence>
<dbReference type="InterPro" id="IPR011006">
    <property type="entry name" value="CheY-like_superfamily"/>
</dbReference>
<dbReference type="Pfam" id="PF02518">
    <property type="entry name" value="HATPase_c"/>
    <property type="match status" value="1"/>
</dbReference>
<evidence type="ECO:0000256" key="6">
    <source>
        <dbReference type="ARBA" id="ARBA00023012"/>
    </source>
</evidence>
<feature type="domain" description="Histidine kinase" evidence="7">
    <location>
        <begin position="407"/>
        <end position="664"/>
    </location>
</feature>
<dbReference type="SMART" id="SM00091">
    <property type="entry name" value="PAS"/>
    <property type="match status" value="2"/>
</dbReference>
<evidence type="ECO:0000259" key="10">
    <source>
        <dbReference type="PROSITE" id="PS50113"/>
    </source>
</evidence>
<dbReference type="InterPro" id="IPR004358">
    <property type="entry name" value="Sig_transdc_His_kin-like_C"/>
</dbReference>
<dbReference type="PRINTS" id="PR00344">
    <property type="entry name" value="BCTRLSENSOR"/>
</dbReference>
<dbReference type="InterPro" id="IPR003661">
    <property type="entry name" value="HisK_dim/P_dom"/>
</dbReference>
<dbReference type="PANTHER" id="PTHR43065:SF46">
    <property type="entry name" value="C4-DICARBOXYLATE TRANSPORT SENSOR PROTEIN DCTB"/>
    <property type="match status" value="1"/>
</dbReference>
<dbReference type="SMART" id="SM00448">
    <property type="entry name" value="REC"/>
    <property type="match status" value="1"/>
</dbReference>
<feature type="domain" description="Response regulatory" evidence="8">
    <location>
        <begin position="11"/>
        <end position="125"/>
    </location>
</feature>
<feature type="domain" description="PAS" evidence="9">
    <location>
        <begin position="269"/>
        <end position="315"/>
    </location>
</feature>
<dbReference type="Pfam" id="PF08448">
    <property type="entry name" value="PAS_4"/>
    <property type="match status" value="1"/>
</dbReference>
<dbReference type="GO" id="GO:0000155">
    <property type="term" value="F:phosphorelay sensor kinase activity"/>
    <property type="evidence" value="ECO:0007669"/>
    <property type="project" value="InterPro"/>
</dbReference>
<evidence type="ECO:0008006" key="12">
    <source>
        <dbReference type="Google" id="ProtNLM"/>
    </source>
</evidence>
<dbReference type="PROSITE" id="PS50112">
    <property type="entry name" value="PAS"/>
    <property type="match status" value="2"/>
</dbReference>
<dbReference type="Gene3D" id="3.40.50.2300">
    <property type="match status" value="1"/>
</dbReference>
<dbReference type="InterPro" id="IPR000700">
    <property type="entry name" value="PAS-assoc_C"/>
</dbReference>
<feature type="domain" description="PAS" evidence="9">
    <location>
        <begin position="145"/>
        <end position="189"/>
    </location>
</feature>
<keyword evidence="3" id="KW-0547">Nucleotide-binding</keyword>
<dbReference type="SUPFAM" id="SSF47384">
    <property type="entry name" value="Homodimeric domain of signal transducing histidine kinase"/>
    <property type="match status" value="1"/>
</dbReference>
<reference evidence="11" key="1">
    <citation type="journal article" date="2015" name="Nature">
        <title>Complex archaea that bridge the gap between prokaryotes and eukaryotes.</title>
        <authorList>
            <person name="Spang A."/>
            <person name="Saw J.H."/>
            <person name="Jorgensen S.L."/>
            <person name="Zaremba-Niedzwiedzka K."/>
            <person name="Martijn J."/>
            <person name="Lind A.E."/>
            <person name="van Eijk R."/>
            <person name="Schleper C."/>
            <person name="Guy L."/>
            <person name="Ettema T.J."/>
        </authorList>
    </citation>
    <scope>NUCLEOTIDE SEQUENCE</scope>
</reference>
<evidence type="ECO:0000256" key="3">
    <source>
        <dbReference type="ARBA" id="ARBA00022741"/>
    </source>
</evidence>
<dbReference type="SUPFAM" id="SSF55785">
    <property type="entry name" value="PYP-like sensor domain (PAS domain)"/>
    <property type="match status" value="2"/>
</dbReference>
<protein>
    <recommendedName>
        <fullName evidence="12">Histidine kinase</fullName>
    </recommendedName>
</protein>
<evidence type="ECO:0000259" key="7">
    <source>
        <dbReference type="PROSITE" id="PS50109"/>
    </source>
</evidence>
<keyword evidence="2" id="KW-0808">Transferase</keyword>
<dbReference type="Pfam" id="PF00072">
    <property type="entry name" value="Response_reg"/>
    <property type="match status" value="1"/>
</dbReference>
<gene>
    <name evidence="11" type="ORF">LCGC14_1629780</name>
</gene>
<dbReference type="CDD" id="cd00130">
    <property type="entry name" value="PAS"/>
    <property type="match status" value="2"/>
</dbReference>
<feature type="domain" description="PAC" evidence="10">
    <location>
        <begin position="342"/>
        <end position="394"/>
    </location>
</feature>
<accession>A0A0F9I345</accession>
<dbReference type="CDD" id="cd00082">
    <property type="entry name" value="HisKA"/>
    <property type="match status" value="1"/>
</dbReference>
<sequence length="673" mass="75554">MMEDKTNSPYIILVVEDDEALSVLIQKKLQKTGFRTESVLNGAQAIAWAVDNPSSLMLMDYKLPDMSGKHIIEALSDRQCNIPFIIMTGYGDERVAVEMLKLGAKDYLVKDAGFLNLLPTVVKRVIEHLTAEKILAEAEERLQRDKELYGNIIESMSDGILALDRHFFFTHWSNVMERIFKFPREELIGTTKRPWDVFPYLVEHGVDVMMRQAMSGEVIEQENIPYYLSDGTRGFTSNIFLPLRTASGKICGIVGVVREVTEHKKAEEQILKLSCAVEQSPSTVIITDTKGNIEYVNPKFTQLTGYTSEDVLGKNPRILKSSETSKEKYKQLWDTIKSGKVWRGELHNRKKNGEHYWELASISPIKNNKDTITHFIAVKEDITERKIMENQLVQAQKSEAIGQLAAGIAHEINTPTQYILSNIHFLRDSFSSICKLLEKYSHMLEVIKAGSVTPELLTEVEVMAKEAAVGYLIEETPKAIEQSQEGLNRVSEIVSAMKTFSHPGNVEKITVDINEAIKSTITVARNEWKYVADIETYFDPNLPPVPCFPGELNQVILNIIINAAHAIDEVSDKGNGGKGIIRISTRCDRDWAELRISDTGAGIPEDIRSRLFDPFFTTKEVGKGTGQGLAIAHSVVVRKHNGTITLDTEIGRGTTFIIRLPLFPNTIEKGRIS</sequence>
<keyword evidence="1" id="KW-0597">Phosphoprotein</keyword>
<dbReference type="Gene3D" id="1.10.287.130">
    <property type="match status" value="1"/>
</dbReference>
<evidence type="ECO:0000259" key="8">
    <source>
        <dbReference type="PROSITE" id="PS50110"/>
    </source>
</evidence>
<keyword evidence="4" id="KW-0418">Kinase</keyword>
<dbReference type="Gene3D" id="3.30.565.10">
    <property type="entry name" value="Histidine kinase-like ATPase, C-terminal domain"/>
    <property type="match status" value="1"/>
</dbReference>
<dbReference type="PROSITE" id="PS50113">
    <property type="entry name" value="PAC"/>
    <property type="match status" value="2"/>
</dbReference>
<keyword evidence="5" id="KW-0067">ATP-binding</keyword>
<dbReference type="InterPro" id="IPR035965">
    <property type="entry name" value="PAS-like_dom_sf"/>
</dbReference>
<keyword evidence="6" id="KW-0902">Two-component regulatory system</keyword>
<dbReference type="AlphaFoldDB" id="A0A0F9I345"/>
<name>A0A0F9I345_9ZZZZ</name>
<dbReference type="EMBL" id="LAZR01013429">
    <property type="protein sequence ID" value="KKM21997.1"/>
    <property type="molecule type" value="Genomic_DNA"/>
</dbReference>
<evidence type="ECO:0000256" key="4">
    <source>
        <dbReference type="ARBA" id="ARBA00022777"/>
    </source>
</evidence>
<evidence type="ECO:0000256" key="1">
    <source>
        <dbReference type="ARBA" id="ARBA00022553"/>
    </source>
</evidence>
<evidence type="ECO:0000259" key="9">
    <source>
        <dbReference type="PROSITE" id="PS50112"/>
    </source>
</evidence>
<evidence type="ECO:0000256" key="5">
    <source>
        <dbReference type="ARBA" id="ARBA00022840"/>
    </source>
</evidence>